<dbReference type="GO" id="GO:0005634">
    <property type="term" value="C:nucleus"/>
    <property type="evidence" value="ECO:0007669"/>
    <property type="project" value="TreeGrafter"/>
</dbReference>
<evidence type="ECO:0000313" key="4">
    <source>
        <dbReference type="Proteomes" id="UP001295684"/>
    </source>
</evidence>
<evidence type="ECO:0000256" key="2">
    <source>
        <dbReference type="SAM" id="Phobius"/>
    </source>
</evidence>
<comment type="caution">
    <text evidence="3">The sequence shown here is derived from an EMBL/GenBank/DDBJ whole genome shotgun (WGS) entry which is preliminary data.</text>
</comment>
<accession>A0AAD1Y0Z1</accession>
<feature type="transmembrane region" description="Helical" evidence="2">
    <location>
        <begin position="327"/>
        <end position="349"/>
    </location>
</feature>
<dbReference type="PANTHER" id="PTHR31398">
    <property type="entry name" value="MEIOTIC NUCLEAR DIVISION PROTEIN 1 HOMOLOG"/>
    <property type="match status" value="1"/>
</dbReference>
<dbReference type="EMBL" id="CAMPGE010024865">
    <property type="protein sequence ID" value="CAI2382679.1"/>
    <property type="molecule type" value="Genomic_DNA"/>
</dbReference>
<dbReference type="GO" id="GO:0007131">
    <property type="term" value="P:reciprocal meiotic recombination"/>
    <property type="evidence" value="ECO:0007669"/>
    <property type="project" value="TreeGrafter"/>
</dbReference>
<proteinExistence type="predicted"/>
<organism evidence="3 4">
    <name type="scientific">Euplotes crassus</name>
    <dbReference type="NCBI Taxonomy" id="5936"/>
    <lineage>
        <taxon>Eukaryota</taxon>
        <taxon>Sar</taxon>
        <taxon>Alveolata</taxon>
        <taxon>Ciliophora</taxon>
        <taxon>Intramacronucleata</taxon>
        <taxon>Spirotrichea</taxon>
        <taxon>Hypotrichia</taxon>
        <taxon>Euplotida</taxon>
        <taxon>Euplotidae</taxon>
        <taxon>Moneuplotes</taxon>
    </lineage>
</organism>
<protein>
    <submittedName>
        <fullName evidence="3">Uncharacterized protein</fullName>
    </submittedName>
</protein>
<name>A0AAD1Y0Z1_EUPCR</name>
<dbReference type="PANTHER" id="PTHR31398:SF0">
    <property type="entry name" value="MEIOTIC NUCLEAR DIVISION PROTEIN 1 HOMOLOG"/>
    <property type="match status" value="1"/>
</dbReference>
<feature type="compositionally biased region" description="Basic and acidic residues" evidence="1">
    <location>
        <begin position="815"/>
        <end position="832"/>
    </location>
</feature>
<dbReference type="Proteomes" id="UP001295684">
    <property type="component" value="Unassembled WGS sequence"/>
</dbReference>
<feature type="compositionally biased region" description="Basic residues" evidence="1">
    <location>
        <begin position="691"/>
        <end position="707"/>
    </location>
</feature>
<feature type="transmembrane region" description="Helical" evidence="2">
    <location>
        <begin position="39"/>
        <end position="60"/>
    </location>
</feature>
<keyword evidence="2" id="KW-0812">Transmembrane</keyword>
<feature type="compositionally biased region" description="Basic and acidic residues" evidence="1">
    <location>
        <begin position="751"/>
        <end position="761"/>
    </location>
</feature>
<keyword evidence="2" id="KW-0472">Membrane</keyword>
<feature type="region of interest" description="Disordered" evidence="1">
    <location>
        <begin position="678"/>
        <end position="845"/>
    </location>
</feature>
<evidence type="ECO:0000256" key="1">
    <source>
        <dbReference type="SAM" id="MobiDB-lite"/>
    </source>
</evidence>
<keyword evidence="2" id="KW-1133">Transmembrane helix</keyword>
<feature type="compositionally biased region" description="Basic residues" evidence="1">
    <location>
        <begin position="720"/>
        <end position="731"/>
    </location>
</feature>
<reference evidence="3" key="1">
    <citation type="submission" date="2023-07" db="EMBL/GenBank/DDBJ databases">
        <authorList>
            <consortium name="AG Swart"/>
            <person name="Singh M."/>
            <person name="Singh A."/>
            <person name="Seah K."/>
            <person name="Emmerich C."/>
        </authorList>
    </citation>
    <scope>NUCLEOTIDE SEQUENCE</scope>
    <source>
        <strain evidence="3">DP1</strain>
    </source>
</reference>
<dbReference type="AlphaFoldDB" id="A0AAD1Y0Z1"/>
<sequence>MGLRSYKRRLWKKGTQMYKKLDIYAKDLTLTFEGEDKHATYIGATFTTLIMGFMMVYAIFQLEVLFKRERTTVNLKTTYQDLTKFYDNYTLEDYGFDFALNLEKFGTPIYDESYFYYEVENVNSWWAPDSSGVVKRYKTSTDLKMSKCKSYNASADDIERLGIYQNFYCPELKEYSIGGTFVAPNYRYLYIKLLKCDSSFMTGCKSDTDIDKYLDQTQLSFYYNNFYFDSDDFESPVKKFIDDKLWFKIMPDTRKDADVFVRRNYLSLQDNYVQLGGEEEDMFISVSGQRETIDDYEIGDQKVVRVYFRIDPYINSYERQVYSSGDFLAQIGGIFSFLKAIGAFFVFIFSERLLVSALAGKLYQVYDEKKENDKYDEDPSADLNDSIAKLKSFKKSEMSSSNRIMDISATQDEEKNFYKRNPVRNLFKNTVYCRNKSAVLADKLKNDKELDEIDRLKIKNLVSNRKRFDYNTFHVLQYIICCVACRQRRNKKKWKRHLLYKKAEDKVFEQLDVVNILKWIEQLKLLTKGLLNHKQKFWLKFQKEHLLEIEENSDKERKEKLKEETRERDFIKLLYRNDPRAKKRVDRMLKYLQHGNRTAFDQKIIGGLFEEYASDSEEEEMENRVMDTEEEKKEFYSLALQDEPQTRRGQFNKGVKSGDVDFQPLKNLYNSVNSITALGYSSPKKPDKSSFKKKGGTKSFHRAKTKKVFSDGTPLNQLSSRKKNSSRKRHKDVVSSKSRGHHGLSQTPNIQEEKDDSRSYSDSDSNNEKGFSQSKFKKEKKPPSDANTDDKVEKIIDGALGDISQDKIGSSWVTKDLDSSDKVKKAEGEGKGSSENSGWNVQDQK</sequence>
<gene>
    <name evidence="3" type="ORF">ECRASSUSDP1_LOCUS24159</name>
</gene>
<evidence type="ECO:0000313" key="3">
    <source>
        <dbReference type="EMBL" id="CAI2382679.1"/>
    </source>
</evidence>
<keyword evidence="4" id="KW-1185">Reference proteome</keyword>